<dbReference type="NCBIfam" id="TIGR02684">
    <property type="entry name" value="dnstrm_HI1420"/>
    <property type="match status" value="1"/>
</dbReference>
<gene>
    <name evidence="1" type="ORF">BJB45_17920</name>
</gene>
<name>W1NC90_9GAMM</name>
<accession>W1NC90</accession>
<dbReference type="InterPro" id="IPR010982">
    <property type="entry name" value="Lambda_DNA-bd_dom_sf"/>
</dbReference>
<keyword evidence="2" id="KW-1185">Reference proteome</keyword>
<dbReference type="SUPFAM" id="SSF47413">
    <property type="entry name" value="lambda repressor-like DNA-binding domains"/>
    <property type="match status" value="1"/>
</dbReference>
<dbReference type="GO" id="GO:0003677">
    <property type="term" value="F:DNA binding"/>
    <property type="evidence" value="ECO:0007669"/>
    <property type="project" value="InterPro"/>
</dbReference>
<dbReference type="Proteomes" id="UP000019113">
    <property type="component" value="Unassembled WGS sequence"/>
</dbReference>
<proteinExistence type="predicted"/>
<dbReference type="PATRIC" id="fig|1178482.3.peg.187"/>
<organism evidence="1 2">
    <name type="scientific">Halomonas huangheensis</name>
    <dbReference type="NCBI Taxonomy" id="1178482"/>
    <lineage>
        <taxon>Bacteria</taxon>
        <taxon>Pseudomonadati</taxon>
        <taxon>Pseudomonadota</taxon>
        <taxon>Gammaproteobacteria</taxon>
        <taxon>Oceanospirillales</taxon>
        <taxon>Halomonadaceae</taxon>
        <taxon>Halomonas</taxon>
    </lineage>
</organism>
<reference evidence="1 2" key="1">
    <citation type="submission" date="2013-08" db="EMBL/GenBank/DDBJ databases">
        <title>draft genome of Halomonas huanghegensis, strain BJGMM-B45T.</title>
        <authorList>
            <person name="Miao C."/>
            <person name="Wan Y."/>
            <person name="Jin W."/>
        </authorList>
    </citation>
    <scope>NUCLEOTIDE SEQUENCE [LARGE SCALE GENOMIC DNA]</scope>
    <source>
        <strain evidence="1 2">BJGMM-B45</strain>
    </source>
</reference>
<comment type="caution">
    <text evidence="1">The sequence shown here is derived from an EMBL/GenBank/DDBJ whole genome shotgun (WGS) entry which is preliminary data.</text>
</comment>
<sequence length="85" mass="9410">MKQELEKRLTEAVASGDAGLIMQVLGSIAQKKGGMLELAETTGLSRGNLYRTFWDQANPKLEVLLAILEALDLELKIEVKQARRV</sequence>
<evidence type="ECO:0000313" key="1">
    <source>
        <dbReference type="EMBL" id="ERL53154.1"/>
    </source>
</evidence>
<dbReference type="InterPro" id="IPR014057">
    <property type="entry name" value="HI1420"/>
</dbReference>
<protein>
    <submittedName>
        <fullName evidence="1">Uncharacterized protein</fullName>
    </submittedName>
</protein>
<dbReference type="AlphaFoldDB" id="W1NC90"/>
<dbReference type="KEGG" id="hhu:AR456_12000"/>
<dbReference type="Pfam" id="PF21716">
    <property type="entry name" value="dnstrm_HI1420"/>
    <property type="match status" value="1"/>
</dbReference>
<dbReference type="PANTHER" id="PTHR40275:SF1">
    <property type="entry name" value="SSL7038 PROTEIN"/>
    <property type="match status" value="1"/>
</dbReference>
<dbReference type="RefSeq" id="WP_021817136.1">
    <property type="nucleotide sequence ID" value="NZ_AVBC01000011.1"/>
</dbReference>
<dbReference type="OrthoDB" id="9798416at2"/>
<dbReference type="eggNOG" id="COG3636">
    <property type="taxonomic scope" value="Bacteria"/>
</dbReference>
<dbReference type="PANTHER" id="PTHR40275">
    <property type="entry name" value="SSL7038 PROTEIN"/>
    <property type="match status" value="1"/>
</dbReference>
<evidence type="ECO:0000313" key="2">
    <source>
        <dbReference type="Proteomes" id="UP000019113"/>
    </source>
</evidence>
<dbReference type="EMBL" id="AVBC01000011">
    <property type="protein sequence ID" value="ERL53154.1"/>
    <property type="molecule type" value="Genomic_DNA"/>
</dbReference>